<organism evidence="2 3">
    <name type="scientific">Penicillium arizonense</name>
    <dbReference type="NCBI Taxonomy" id="1835702"/>
    <lineage>
        <taxon>Eukaryota</taxon>
        <taxon>Fungi</taxon>
        <taxon>Dikarya</taxon>
        <taxon>Ascomycota</taxon>
        <taxon>Pezizomycotina</taxon>
        <taxon>Eurotiomycetes</taxon>
        <taxon>Eurotiomycetidae</taxon>
        <taxon>Eurotiales</taxon>
        <taxon>Aspergillaceae</taxon>
        <taxon>Penicillium</taxon>
    </lineage>
</organism>
<comment type="caution">
    <text evidence="2">The sequence shown here is derived from an EMBL/GenBank/DDBJ whole genome shotgun (WGS) entry which is preliminary data.</text>
</comment>
<dbReference type="InterPro" id="IPR023213">
    <property type="entry name" value="CAT-like_dom_sf"/>
</dbReference>
<name>A0A1F5LVW0_PENAI</name>
<dbReference type="Pfam" id="PF00668">
    <property type="entry name" value="Condensation"/>
    <property type="match status" value="1"/>
</dbReference>
<dbReference type="GO" id="GO:0031177">
    <property type="term" value="F:phosphopantetheine binding"/>
    <property type="evidence" value="ECO:0007669"/>
    <property type="project" value="TreeGrafter"/>
</dbReference>
<reference evidence="2 3" key="1">
    <citation type="journal article" date="2016" name="Sci. Rep.">
        <title>Penicillium arizonense, a new, genome sequenced fungal species, reveals a high chemical diversity in secreted metabolites.</title>
        <authorList>
            <person name="Grijseels S."/>
            <person name="Nielsen J.C."/>
            <person name="Randelovic M."/>
            <person name="Nielsen J."/>
            <person name="Nielsen K.F."/>
            <person name="Workman M."/>
            <person name="Frisvad J.C."/>
        </authorList>
    </citation>
    <scope>NUCLEOTIDE SEQUENCE [LARGE SCALE GENOMIC DNA]</scope>
    <source>
        <strain evidence="2 3">CBS 141311</strain>
    </source>
</reference>
<dbReference type="Gene3D" id="3.30.559.10">
    <property type="entry name" value="Chloramphenicol acetyltransferase-like domain"/>
    <property type="match status" value="1"/>
</dbReference>
<dbReference type="InterPro" id="IPR001242">
    <property type="entry name" value="Condensation_dom"/>
</dbReference>
<dbReference type="Gene3D" id="3.30.559.30">
    <property type="entry name" value="Nonribosomal peptide synthetase, condensation domain"/>
    <property type="match status" value="1"/>
</dbReference>
<sequence>MAQSARVLNNTSGTRRKPVCLVHDEAHTTCLSYLRDHTSLLDSCPETPLILPASEIQKFFIDRSCFDWFAYILEGSLDFDRLQAACDMVVKKHSILRTFFTQNDRRILQVTLPHMKAPLHRITTARKVSAVAEKLWSHSSSQSLPMDLLPFRLILVSNTEANQHALTLRLSHAQYDGLSLSTLTEDLAVAYGGGALSFSLQFSDYVECTAQQDHTASYAFWRKYLEGSTMTNLQDCKFDTEDRATNPEDFESVDAKALVTSPCEPPDGITMATLIKAAGALVLGQLTHKKEVVFGQTVNGRSGLPLSGIESILGACLNFLPIRIDTLPIS</sequence>
<dbReference type="AlphaFoldDB" id="A0A1F5LVW0"/>
<dbReference type="GO" id="GO:0003824">
    <property type="term" value="F:catalytic activity"/>
    <property type="evidence" value="ECO:0007669"/>
    <property type="project" value="InterPro"/>
</dbReference>
<dbReference type="OrthoDB" id="416786at2759"/>
<dbReference type="PANTHER" id="PTHR45527:SF1">
    <property type="entry name" value="FATTY ACID SYNTHASE"/>
    <property type="match status" value="1"/>
</dbReference>
<feature type="domain" description="Condensation" evidence="1">
    <location>
        <begin position="70"/>
        <end position="326"/>
    </location>
</feature>
<dbReference type="SUPFAM" id="SSF52777">
    <property type="entry name" value="CoA-dependent acyltransferases"/>
    <property type="match status" value="2"/>
</dbReference>
<dbReference type="PANTHER" id="PTHR45527">
    <property type="entry name" value="NONRIBOSOMAL PEPTIDE SYNTHETASE"/>
    <property type="match status" value="1"/>
</dbReference>
<keyword evidence="3" id="KW-1185">Reference proteome</keyword>
<dbReference type="GO" id="GO:0044550">
    <property type="term" value="P:secondary metabolite biosynthetic process"/>
    <property type="evidence" value="ECO:0007669"/>
    <property type="project" value="TreeGrafter"/>
</dbReference>
<dbReference type="GeneID" id="34572073"/>
<accession>A0A1F5LVW0</accession>
<gene>
    <name evidence="2" type="ORF">PENARI_c002G03016</name>
</gene>
<evidence type="ECO:0000313" key="3">
    <source>
        <dbReference type="Proteomes" id="UP000177622"/>
    </source>
</evidence>
<evidence type="ECO:0000313" key="2">
    <source>
        <dbReference type="EMBL" id="OGE57293.1"/>
    </source>
</evidence>
<dbReference type="EMBL" id="LXJU01000002">
    <property type="protein sequence ID" value="OGE57293.1"/>
    <property type="molecule type" value="Genomic_DNA"/>
</dbReference>
<dbReference type="GO" id="GO:0005737">
    <property type="term" value="C:cytoplasm"/>
    <property type="evidence" value="ECO:0007669"/>
    <property type="project" value="TreeGrafter"/>
</dbReference>
<dbReference type="GO" id="GO:0043041">
    <property type="term" value="P:amino acid activation for nonribosomal peptide biosynthetic process"/>
    <property type="evidence" value="ECO:0007669"/>
    <property type="project" value="TreeGrafter"/>
</dbReference>
<dbReference type="Proteomes" id="UP000177622">
    <property type="component" value="Unassembled WGS sequence"/>
</dbReference>
<evidence type="ECO:0000259" key="1">
    <source>
        <dbReference type="Pfam" id="PF00668"/>
    </source>
</evidence>
<dbReference type="RefSeq" id="XP_022492720.1">
    <property type="nucleotide sequence ID" value="XM_022627339.1"/>
</dbReference>
<dbReference type="STRING" id="1835702.A0A1F5LVW0"/>
<proteinExistence type="predicted"/>
<protein>
    <recommendedName>
        <fullName evidence="1">Condensation domain-containing protein</fullName>
    </recommendedName>
</protein>